<evidence type="ECO:0000256" key="1">
    <source>
        <dbReference type="SAM" id="SignalP"/>
    </source>
</evidence>
<organism evidence="4 5">
    <name type="scientific">Fulvivirga sedimenti</name>
    <dbReference type="NCBI Taxonomy" id="2879465"/>
    <lineage>
        <taxon>Bacteria</taxon>
        <taxon>Pseudomonadati</taxon>
        <taxon>Bacteroidota</taxon>
        <taxon>Cytophagia</taxon>
        <taxon>Cytophagales</taxon>
        <taxon>Fulvivirgaceae</taxon>
        <taxon>Fulvivirga</taxon>
    </lineage>
</organism>
<proteinExistence type="predicted"/>
<feature type="signal peptide" evidence="1">
    <location>
        <begin position="1"/>
        <end position="16"/>
    </location>
</feature>
<dbReference type="EMBL" id="JAIXNE010000004">
    <property type="protein sequence ID" value="MCA6076936.1"/>
    <property type="molecule type" value="Genomic_DNA"/>
</dbReference>
<keyword evidence="5" id="KW-1185">Reference proteome</keyword>
<evidence type="ECO:0000313" key="2">
    <source>
        <dbReference type="EMBL" id="MCA6074631.1"/>
    </source>
</evidence>
<gene>
    <name evidence="2" type="ORF">LDX50_07105</name>
    <name evidence="3" type="ORF">LDX50_13075</name>
    <name evidence="4" type="ORF">LDX50_18795</name>
</gene>
<dbReference type="RefSeq" id="WP_225697744.1">
    <property type="nucleotide sequence ID" value="NZ_JAIXNE010000002.1"/>
</dbReference>
<dbReference type="EMBL" id="JAIXNE010000002">
    <property type="protein sequence ID" value="MCA6074631.1"/>
    <property type="molecule type" value="Genomic_DNA"/>
</dbReference>
<dbReference type="AlphaFoldDB" id="A0A9X1L1F1"/>
<evidence type="ECO:0000313" key="5">
    <source>
        <dbReference type="Proteomes" id="UP001139409"/>
    </source>
</evidence>
<evidence type="ECO:0000313" key="3">
    <source>
        <dbReference type="EMBL" id="MCA6075808.1"/>
    </source>
</evidence>
<protein>
    <recommendedName>
        <fullName evidence="6">Outer membrane protein beta-barrel domain-containing protein</fullName>
    </recommendedName>
</protein>
<feature type="chain" id="PRO_5041155384" description="Outer membrane protein beta-barrel domain-containing protein" evidence="1">
    <location>
        <begin position="17"/>
        <end position="242"/>
    </location>
</feature>
<keyword evidence="1" id="KW-0732">Signal</keyword>
<dbReference type="EMBL" id="JAIXNE010000003">
    <property type="protein sequence ID" value="MCA6075808.1"/>
    <property type="molecule type" value="Genomic_DNA"/>
</dbReference>
<reference evidence="4" key="1">
    <citation type="submission" date="2021-09" db="EMBL/GenBank/DDBJ databases">
        <title>Fulvivirga sp. isolated from coastal sediment.</title>
        <authorList>
            <person name="Yu H."/>
        </authorList>
    </citation>
    <scope>NUCLEOTIDE SEQUENCE</scope>
    <source>
        <strain evidence="4">1062</strain>
    </source>
</reference>
<comment type="caution">
    <text evidence="4">The sequence shown here is derived from an EMBL/GenBank/DDBJ whole genome shotgun (WGS) entry which is preliminary data.</text>
</comment>
<evidence type="ECO:0008006" key="6">
    <source>
        <dbReference type="Google" id="ProtNLM"/>
    </source>
</evidence>
<evidence type="ECO:0000313" key="4">
    <source>
        <dbReference type="EMBL" id="MCA6076936.1"/>
    </source>
</evidence>
<name>A0A9X1L1F1_9BACT</name>
<sequence>MKKCVLISLAILTCMACDPIIYAPSSQHVPVLKGKGDMEIEASYADTGFTQGAAVAAAGGVGEQDGIGASLNILRGIENDTEQRSALNFFEAYYIRHGLVGENPKFVWAIAPGIGYAGTRAEDDQLIEFKASFIRPFVQPSIGFASRNFEAILSARLGYVGYLSAKSEPLSQDFMELFKENGNQVIFEPALTLRAGGEFVKVHTQLVLSTFNFDYEDVSQLFFYDNASFSLGLQFYIAKSRE</sequence>
<accession>A0A9X1L1F1</accession>
<dbReference type="Proteomes" id="UP001139409">
    <property type="component" value="Unassembled WGS sequence"/>
</dbReference>